<keyword evidence="3" id="KW-1185">Reference proteome</keyword>
<sequence>MEPRSTLRTYATAMVVCLALAIGTQILLGSSVEFMTMTMVCGIVEASAALLALGGAVWFTQAAWGRGYRRAVVTVWLAAVCLVVGWGSMAVARWEEYRAEMSLPIINLFMFLIPIGLVVLLSAVQLVRRR</sequence>
<dbReference type="RefSeq" id="WP_252931645.1">
    <property type="nucleotide sequence ID" value="NZ_JAEUWV010000012.1"/>
</dbReference>
<feature type="transmembrane region" description="Helical" evidence="1">
    <location>
        <begin position="104"/>
        <end position="127"/>
    </location>
</feature>
<evidence type="ECO:0000256" key="1">
    <source>
        <dbReference type="SAM" id="Phobius"/>
    </source>
</evidence>
<gene>
    <name evidence="2" type="ORF">JMN37_08160</name>
</gene>
<dbReference type="EMBL" id="JAEUWV010000012">
    <property type="protein sequence ID" value="MCO6394944.1"/>
    <property type="molecule type" value="Genomic_DNA"/>
</dbReference>
<protein>
    <submittedName>
        <fullName evidence="2">Uncharacterized protein</fullName>
    </submittedName>
</protein>
<accession>A0AAW5HUC8</accession>
<dbReference type="AlphaFoldDB" id="A0AAW5HUC8"/>
<evidence type="ECO:0000313" key="2">
    <source>
        <dbReference type="EMBL" id="MCO6394944.1"/>
    </source>
</evidence>
<evidence type="ECO:0000313" key="3">
    <source>
        <dbReference type="Proteomes" id="UP001205920"/>
    </source>
</evidence>
<organism evidence="2 3">
    <name type="scientific">Corynebacterium lipophilum</name>
    <dbReference type="NCBI Taxonomy" id="2804918"/>
    <lineage>
        <taxon>Bacteria</taxon>
        <taxon>Bacillati</taxon>
        <taxon>Actinomycetota</taxon>
        <taxon>Actinomycetes</taxon>
        <taxon>Mycobacteriales</taxon>
        <taxon>Corynebacteriaceae</taxon>
        <taxon>Corynebacterium</taxon>
    </lineage>
</organism>
<dbReference type="Proteomes" id="UP001205920">
    <property type="component" value="Unassembled WGS sequence"/>
</dbReference>
<proteinExistence type="predicted"/>
<feature type="transmembrane region" description="Helical" evidence="1">
    <location>
        <begin position="71"/>
        <end position="92"/>
    </location>
</feature>
<feature type="transmembrane region" description="Helical" evidence="1">
    <location>
        <begin position="7"/>
        <end position="28"/>
    </location>
</feature>
<keyword evidence="1" id="KW-0812">Transmembrane</keyword>
<keyword evidence="1" id="KW-0472">Membrane</keyword>
<name>A0AAW5HUC8_9CORY</name>
<feature type="transmembrane region" description="Helical" evidence="1">
    <location>
        <begin position="34"/>
        <end position="59"/>
    </location>
</feature>
<reference evidence="2 3" key="1">
    <citation type="submission" date="2021-01" db="EMBL/GenBank/DDBJ databases">
        <title>Identification and Characterization of Corynebacterium sp.</title>
        <authorList>
            <person name="Luo Q."/>
            <person name="Qu P."/>
            <person name="Chen Q."/>
        </authorList>
    </citation>
    <scope>NUCLEOTIDE SEQUENCE [LARGE SCALE GENOMIC DNA]</scope>
    <source>
        <strain evidence="2 3">MC-18</strain>
    </source>
</reference>
<comment type="caution">
    <text evidence="2">The sequence shown here is derived from an EMBL/GenBank/DDBJ whole genome shotgun (WGS) entry which is preliminary data.</text>
</comment>
<keyword evidence="1" id="KW-1133">Transmembrane helix</keyword>